<dbReference type="Pfam" id="PF04187">
    <property type="entry name" value="Cofac_haem_bdg"/>
    <property type="match status" value="1"/>
</dbReference>
<dbReference type="InterPro" id="IPR007314">
    <property type="entry name" value="Cofac_haem-bd_dom"/>
</dbReference>
<accession>A0ABT8VYG7</accession>
<protein>
    <submittedName>
        <fullName evidence="3">ChaN family lipoprotein</fullName>
    </submittedName>
</protein>
<dbReference type="InterPro" id="IPR016773">
    <property type="entry name" value="Fe3_uptake_reg_CjrA_prd"/>
</dbReference>
<dbReference type="SUPFAM" id="SSF159501">
    <property type="entry name" value="EreA/ChaN-like"/>
    <property type="match status" value="1"/>
</dbReference>
<keyword evidence="3" id="KW-0449">Lipoprotein</keyword>
<proteinExistence type="predicted"/>
<dbReference type="EMBL" id="JAUMIS010000001">
    <property type="protein sequence ID" value="MDO3721030.1"/>
    <property type="molecule type" value="Genomic_DNA"/>
</dbReference>
<organism evidence="3 4">
    <name type="scientific">Marinobacter suaedae</name>
    <dbReference type="NCBI Taxonomy" id="3057675"/>
    <lineage>
        <taxon>Bacteria</taxon>
        <taxon>Pseudomonadati</taxon>
        <taxon>Pseudomonadota</taxon>
        <taxon>Gammaproteobacteria</taxon>
        <taxon>Pseudomonadales</taxon>
        <taxon>Marinobacteraceae</taxon>
        <taxon>Marinobacter</taxon>
    </lineage>
</organism>
<evidence type="ECO:0000259" key="2">
    <source>
        <dbReference type="Pfam" id="PF04187"/>
    </source>
</evidence>
<dbReference type="PIRSF" id="PIRSF020419">
    <property type="entry name" value="Fe_uptake_reg_CjrA_prd"/>
    <property type="match status" value="1"/>
</dbReference>
<feature type="domain" description="Haem-binding uptake Tiki superfamily ChaN" evidence="2">
    <location>
        <begin position="55"/>
        <end position="262"/>
    </location>
</feature>
<feature type="region of interest" description="Disordered" evidence="1">
    <location>
        <begin position="312"/>
        <end position="334"/>
    </location>
</feature>
<comment type="caution">
    <text evidence="3">The sequence shown here is derived from an EMBL/GenBank/DDBJ whole genome shotgun (WGS) entry which is preliminary data.</text>
</comment>
<evidence type="ECO:0000313" key="4">
    <source>
        <dbReference type="Proteomes" id="UP001168640"/>
    </source>
</evidence>
<evidence type="ECO:0000313" key="3">
    <source>
        <dbReference type="EMBL" id="MDO3721030.1"/>
    </source>
</evidence>
<dbReference type="PROSITE" id="PS51257">
    <property type="entry name" value="PROKAR_LIPOPROTEIN"/>
    <property type="match status" value="1"/>
</dbReference>
<evidence type="ECO:0000256" key="1">
    <source>
        <dbReference type="SAM" id="MobiDB-lite"/>
    </source>
</evidence>
<dbReference type="CDD" id="cd14727">
    <property type="entry name" value="ChanN-like"/>
    <property type="match status" value="1"/>
</dbReference>
<sequence>MKTSFSALFLIAHLLGTLGCSTMKTSSNPALPHDTLYDASVFDASTATALSIEQLAQQLKDTDVVVVGEYHGHQGAHLLQSRLQVALHSQRPEQVLTMEQFNLDHQADVDRYLRGGTGETEMIEDTDAWPNYRASYRPLVEFARQHSIPVVAANAPADVVRCVGRRGADYLQTLSSEARMQLPETPFADTEGYREKFLEAIGHSHGESSGEMSARMQNTYRAQLLRDNTMAMQIRQAREQHPGHQVLHVTGTFHSEDRLGTVGLLEAMAPDVSVAVISPVFRAENGTEPDMKEHGRKGDYLYLIHPLPPEFRDSEREKKAMRARFNRSADTECD</sequence>
<keyword evidence="4" id="KW-1185">Reference proteome</keyword>
<dbReference type="Proteomes" id="UP001168640">
    <property type="component" value="Unassembled WGS sequence"/>
</dbReference>
<gene>
    <name evidence="3" type="ORF">QVZ43_04810</name>
</gene>
<reference evidence="3" key="1">
    <citation type="submission" date="2023-07" db="EMBL/GenBank/DDBJ databases">
        <title>Marinobacter sp. chi1 genome sequencing and assembly.</title>
        <authorList>
            <person name="Park S."/>
        </authorList>
    </citation>
    <scope>NUCLEOTIDE SEQUENCE</scope>
    <source>
        <strain evidence="3">Chi1</strain>
    </source>
</reference>
<dbReference type="RefSeq" id="WP_302909069.1">
    <property type="nucleotide sequence ID" value="NZ_JAUMIS010000001.1"/>
</dbReference>
<dbReference type="Gene3D" id="3.40.50.11550">
    <property type="match status" value="1"/>
</dbReference>
<name>A0ABT8VYG7_9GAMM</name>